<gene>
    <name evidence="2 4" type="ORF">BDZ99DRAFT_576927</name>
</gene>
<dbReference type="GeneID" id="54469519"/>
<evidence type="ECO:0000313" key="3">
    <source>
        <dbReference type="Proteomes" id="UP000504636"/>
    </source>
</evidence>
<protein>
    <submittedName>
        <fullName evidence="2 4">Uncharacterized protein</fullName>
    </submittedName>
</protein>
<sequence length="299" mass="33445">MTATHDSQKAKIHMTVLARGSNGRYIMGVSCSYSELKRSQATPYESRIHLSTRIPIPNRKERTPAKQSTMKMIWFIVTPALQLLTISFASPLPNTIVPRMDDKLKKNVYYLFDCSPGATIAYYDNINLSQNQELPDIFIGLEGSAHWGEGIAIQAKFGGSTILIPDWYWPWYPTLVRKPPGGLDMWVLVEDTLDTTMIWSIVVLALQLLTATAAVPYTPELRKPEDWTNEYFLASCKTGSAVLYYNDKTAHLQALDATAYLDPFSGWEGKTNVAWGSNRATLIQETLGSPLPAEPGHRT</sequence>
<proteinExistence type="predicted"/>
<keyword evidence="1" id="KW-0812">Transmembrane</keyword>
<accession>A0A6A6Y0C6</accession>
<dbReference type="EMBL" id="MU003724">
    <property type="protein sequence ID" value="KAF2802222.1"/>
    <property type="molecule type" value="Genomic_DNA"/>
</dbReference>
<keyword evidence="3" id="KW-1185">Reference proteome</keyword>
<organism evidence="2">
    <name type="scientific">Mytilinidion resinicola</name>
    <dbReference type="NCBI Taxonomy" id="574789"/>
    <lineage>
        <taxon>Eukaryota</taxon>
        <taxon>Fungi</taxon>
        <taxon>Dikarya</taxon>
        <taxon>Ascomycota</taxon>
        <taxon>Pezizomycotina</taxon>
        <taxon>Dothideomycetes</taxon>
        <taxon>Pleosporomycetidae</taxon>
        <taxon>Mytilinidiales</taxon>
        <taxon>Mytilinidiaceae</taxon>
        <taxon>Mytilinidion</taxon>
    </lineage>
</organism>
<keyword evidence="1" id="KW-1133">Transmembrane helix</keyword>
<dbReference type="OrthoDB" id="10630892at2759"/>
<dbReference type="AlphaFoldDB" id="A0A6A6Y0C6"/>
<evidence type="ECO:0000256" key="1">
    <source>
        <dbReference type="SAM" id="Phobius"/>
    </source>
</evidence>
<keyword evidence="1" id="KW-0472">Membrane</keyword>
<reference evidence="4" key="3">
    <citation type="submission" date="2025-04" db="UniProtKB">
        <authorList>
            <consortium name="RefSeq"/>
        </authorList>
    </citation>
    <scope>IDENTIFICATION</scope>
    <source>
        <strain evidence="4">CBS 304.34</strain>
    </source>
</reference>
<name>A0A6A6Y0C6_9PEZI</name>
<evidence type="ECO:0000313" key="4">
    <source>
        <dbReference type="RefSeq" id="XP_033569186.1"/>
    </source>
</evidence>
<feature type="transmembrane region" description="Helical" evidence="1">
    <location>
        <begin position="72"/>
        <end position="92"/>
    </location>
</feature>
<evidence type="ECO:0000313" key="2">
    <source>
        <dbReference type="EMBL" id="KAF2802222.1"/>
    </source>
</evidence>
<reference evidence="4" key="2">
    <citation type="submission" date="2020-04" db="EMBL/GenBank/DDBJ databases">
        <authorList>
            <consortium name="NCBI Genome Project"/>
        </authorList>
    </citation>
    <scope>NUCLEOTIDE SEQUENCE</scope>
    <source>
        <strain evidence="4">CBS 304.34</strain>
    </source>
</reference>
<dbReference type="RefSeq" id="XP_033569186.1">
    <property type="nucleotide sequence ID" value="XM_033728626.1"/>
</dbReference>
<dbReference type="Proteomes" id="UP000504636">
    <property type="component" value="Unplaced"/>
</dbReference>
<reference evidence="2 4" key="1">
    <citation type="journal article" date="2020" name="Stud. Mycol.">
        <title>101 Dothideomycetes genomes: a test case for predicting lifestyles and emergence of pathogens.</title>
        <authorList>
            <person name="Haridas S."/>
            <person name="Albert R."/>
            <person name="Binder M."/>
            <person name="Bloem J."/>
            <person name="Labutti K."/>
            <person name="Salamov A."/>
            <person name="Andreopoulos B."/>
            <person name="Baker S."/>
            <person name="Barry K."/>
            <person name="Bills G."/>
            <person name="Bluhm B."/>
            <person name="Cannon C."/>
            <person name="Castanera R."/>
            <person name="Culley D."/>
            <person name="Daum C."/>
            <person name="Ezra D."/>
            <person name="Gonzalez J."/>
            <person name="Henrissat B."/>
            <person name="Kuo A."/>
            <person name="Liang C."/>
            <person name="Lipzen A."/>
            <person name="Lutzoni F."/>
            <person name="Magnuson J."/>
            <person name="Mondo S."/>
            <person name="Nolan M."/>
            <person name="Ohm R."/>
            <person name="Pangilinan J."/>
            <person name="Park H.-J."/>
            <person name="Ramirez L."/>
            <person name="Alfaro M."/>
            <person name="Sun H."/>
            <person name="Tritt A."/>
            <person name="Yoshinaga Y."/>
            <person name="Zwiers L.-H."/>
            <person name="Turgeon B."/>
            <person name="Goodwin S."/>
            <person name="Spatafora J."/>
            <person name="Crous P."/>
            <person name="Grigoriev I."/>
        </authorList>
    </citation>
    <scope>NUCLEOTIDE SEQUENCE</scope>
    <source>
        <strain evidence="2 4">CBS 304.34</strain>
    </source>
</reference>